<dbReference type="Gene3D" id="2.170.270.10">
    <property type="entry name" value="SET domain"/>
    <property type="match status" value="1"/>
</dbReference>
<dbReference type="InterPro" id="IPR046341">
    <property type="entry name" value="SET_dom_sf"/>
</dbReference>
<dbReference type="GO" id="GO:0140951">
    <property type="term" value="F:histone H3K27 trimethyltransferase activity"/>
    <property type="evidence" value="ECO:0007669"/>
    <property type="project" value="UniProtKB-EC"/>
</dbReference>
<proteinExistence type="predicted"/>
<keyword evidence="4" id="KW-0805">Transcription regulation</keyword>
<evidence type="ECO:0000259" key="8">
    <source>
        <dbReference type="PROSITE" id="PS50280"/>
    </source>
</evidence>
<feature type="domain" description="SET" evidence="8">
    <location>
        <begin position="684"/>
        <end position="801"/>
    </location>
</feature>
<protein>
    <submittedName>
        <fullName evidence="10">Uncharacterized protein</fullName>
    </submittedName>
</protein>
<dbReference type="InterPro" id="IPR026489">
    <property type="entry name" value="CXC_dom"/>
</dbReference>
<evidence type="ECO:0000256" key="1">
    <source>
        <dbReference type="ARBA" id="ARBA00022603"/>
    </source>
</evidence>
<evidence type="ECO:0000256" key="7">
    <source>
        <dbReference type="SAM" id="MobiDB-lite"/>
    </source>
</evidence>
<evidence type="ECO:0000313" key="10">
    <source>
        <dbReference type="EMBL" id="CAH0368904.1"/>
    </source>
</evidence>
<keyword evidence="2" id="KW-0808">Transferase</keyword>
<keyword evidence="11" id="KW-1185">Reference proteome</keyword>
<dbReference type="InterPro" id="IPR045318">
    <property type="entry name" value="EZH1/2-like"/>
</dbReference>
<dbReference type="Proteomes" id="UP000789595">
    <property type="component" value="Unassembled WGS sequence"/>
</dbReference>
<keyword evidence="5" id="KW-0804">Transcription</keyword>
<dbReference type="Pfam" id="PF00856">
    <property type="entry name" value="SET"/>
    <property type="match status" value="1"/>
</dbReference>
<dbReference type="GO" id="GO:0005634">
    <property type="term" value="C:nucleus"/>
    <property type="evidence" value="ECO:0007669"/>
    <property type="project" value="TreeGrafter"/>
</dbReference>
<organism evidence="10 11">
    <name type="scientific">Pelagomonas calceolata</name>
    <dbReference type="NCBI Taxonomy" id="35677"/>
    <lineage>
        <taxon>Eukaryota</taxon>
        <taxon>Sar</taxon>
        <taxon>Stramenopiles</taxon>
        <taxon>Ochrophyta</taxon>
        <taxon>Pelagophyceae</taxon>
        <taxon>Pelagomonadales</taxon>
        <taxon>Pelagomonadaceae</taxon>
        <taxon>Pelagomonas</taxon>
    </lineage>
</organism>
<dbReference type="CDD" id="cd10519">
    <property type="entry name" value="SET_EZH"/>
    <property type="match status" value="1"/>
</dbReference>
<sequence length="864" mass="94792">MQAPPPPPPDARRRVPDVVQQLVQQHRADQKKKLEDVLRRNRSSPNQASPRLAALLPTATPTTWRASKPASSPPRWASFAATVALPEDLGDGWRAGGHSFVGRETVRAHGERGKEERMSSGVVVAWLPATVKDPFRDREGQPADLFRLRFKDGDLSGEVEDLEAHEVEQCLSVDAPNPHDVGEGPFDRPWCKILRGDVRVPLATRGQITCRRLEKTPPLPPSTSFSPLSRSLKTEDQAKLSYTPYLGEKEDGTELLDGYDASEKQKSIDAGVTCPALLDQRQRNISDIVRACVEACGASADVVDALVQCGFHRRDVLSYMKLPEAKAGVEKKRDDALHKSYDDDVDSLKKILCRRCFLYDCNRHGLQIFGSGVERGEDAGDVFPVETPVHDAPPLLKGATRVDVARRFRSAPQRTWGAREDRLLPRALTVFGGCAARAAQALGVSGEDLRRRAAALSLACSTGDEGKWCCRRCAPHDRPPREEDAPPPPKRRKKGAGAKVTDIKKTKHPKPHPDRKFKAKSIETPAVYCRHEGPCTLENCECLQADQYCSKFCGCFVPKVPPRPRAVAAPWYDARHVEKPDFDDATAAWLQARHACRGAMSWPPPPPKALGGKKPSRQTCRNQFPGCQCKSHCQTRACPCFAAGRECDADICGTCGAAKADDYPDLQANPFRCKNRALARKQTARTALAESTIPGAGWGLFAPHGAQKGDLMCEYVGEVLSQPEAERRGKIYDKINSSYLFNLDEASVVDATRYGNKSRFANHSSEPNCGTRTVLVDGTHRIGLYAAQDIQREDELFFDYRYTAEAETAGQKKVAVLVDWMVDASAAANVSNGRGARVLDASAAAALARKGPGKKRKAARKHSG</sequence>
<keyword evidence="1" id="KW-0489">Methyltransferase</keyword>
<accession>A0A8J2WVG4</accession>
<comment type="catalytic activity">
    <reaction evidence="6">
        <text>L-lysyl(27)-[histone H3] + 3 S-adenosyl-L-methionine = N(6),N(6),N(6)-trimethyl-L-lysyl(27)-[histone H3] + 3 S-adenosyl-L-homocysteine + 3 H(+)</text>
        <dbReference type="Rhea" id="RHEA:60292"/>
        <dbReference type="Rhea" id="RHEA-COMP:15535"/>
        <dbReference type="Rhea" id="RHEA-COMP:15548"/>
        <dbReference type="ChEBI" id="CHEBI:15378"/>
        <dbReference type="ChEBI" id="CHEBI:29969"/>
        <dbReference type="ChEBI" id="CHEBI:57856"/>
        <dbReference type="ChEBI" id="CHEBI:59789"/>
        <dbReference type="ChEBI" id="CHEBI:61961"/>
        <dbReference type="EC" id="2.1.1.356"/>
    </reaction>
</comment>
<evidence type="ECO:0000259" key="9">
    <source>
        <dbReference type="PROSITE" id="PS51633"/>
    </source>
</evidence>
<dbReference type="PANTHER" id="PTHR45747">
    <property type="entry name" value="HISTONE-LYSINE N-METHYLTRANSFERASE E(Z)"/>
    <property type="match status" value="1"/>
</dbReference>
<feature type="compositionally biased region" description="Basic and acidic residues" evidence="7">
    <location>
        <begin position="26"/>
        <end position="39"/>
    </location>
</feature>
<gene>
    <name evidence="10" type="ORF">PECAL_2P20050</name>
</gene>
<dbReference type="PANTHER" id="PTHR45747:SF4">
    <property type="entry name" value="HISTONE-LYSINE N-METHYLTRANSFERASE E(Z)"/>
    <property type="match status" value="1"/>
</dbReference>
<comment type="caution">
    <text evidence="10">The sequence shown here is derived from an EMBL/GenBank/DDBJ whole genome shotgun (WGS) entry which is preliminary data.</text>
</comment>
<evidence type="ECO:0000313" key="11">
    <source>
        <dbReference type="Proteomes" id="UP000789595"/>
    </source>
</evidence>
<dbReference type="SMART" id="SM01114">
    <property type="entry name" value="CXC"/>
    <property type="match status" value="1"/>
</dbReference>
<evidence type="ECO:0000256" key="3">
    <source>
        <dbReference type="ARBA" id="ARBA00022691"/>
    </source>
</evidence>
<evidence type="ECO:0000256" key="4">
    <source>
        <dbReference type="ARBA" id="ARBA00023015"/>
    </source>
</evidence>
<dbReference type="PROSITE" id="PS51633">
    <property type="entry name" value="CXC"/>
    <property type="match status" value="1"/>
</dbReference>
<dbReference type="GO" id="GO:0003682">
    <property type="term" value="F:chromatin binding"/>
    <property type="evidence" value="ECO:0007669"/>
    <property type="project" value="TreeGrafter"/>
</dbReference>
<feature type="compositionally biased region" description="Low complexity" evidence="7">
    <location>
        <begin position="50"/>
        <end position="63"/>
    </location>
</feature>
<dbReference type="AlphaFoldDB" id="A0A8J2WVG4"/>
<dbReference type="GO" id="GO:0031507">
    <property type="term" value="P:heterochromatin formation"/>
    <property type="evidence" value="ECO:0007669"/>
    <property type="project" value="TreeGrafter"/>
</dbReference>
<dbReference type="InterPro" id="IPR033467">
    <property type="entry name" value="Tesmin/TSO1-like_CXC"/>
</dbReference>
<dbReference type="Pfam" id="PF18264">
    <property type="entry name" value="preSET_CXC"/>
    <property type="match status" value="1"/>
</dbReference>
<feature type="domain" description="CXC" evidence="9">
    <location>
        <begin position="618"/>
        <end position="672"/>
    </location>
</feature>
<evidence type="ECO:0000256" key="6">
    <source>
        <dbReference type="ARBA" id="ARBA00048568"/>
    </source>
</evidence>
<name>A0A8J2WVG4_9STRA</name>
<reference evidence="10" key="1">
    <citation type="submission" date="2021-11" db="EMBL/GenBank/DDBJ databases">
        <authorList>
            <consortium name="Genoscope - CEA"/>
            <person name="William W."/>
        </authorList>
    </citation>
    <scope>NUCLEOTIDE SEQUENCE</scope>
</reference>
<dbReference type="InterPro" id="IPR041355">
    <property type="entry name" value="Pre-SET_CXC"/>
</dbReference>
<dbReference type="PROSITE" id="PS50280">
    <property type="entry name" value="SET"/>
    <property type="match status" value="1"/>
</dbReference>
<dbReference type="OrthoDB" id="308383at2759"/>
<dbReference type="SMART" id="SM00317">
    <property type="entry name" value="SET"/>
    <property type="match status" value="1"/>
</dbReference>
<dbReference type="InterPro" id="IPR001214">
    <property type="entry name" value="SET_dom"/>
</dbReference>
<feature type="region of interest" description="Disordered" evidence="7">
    <location>
        <begin position="21"/>
        <end position="73"/>
    </location>
</feature>
<dbReference type="GO" id="GO:0032259">
    <property type="term" value="P:methylation"/>
    <property type="evidence" value="ECO:0007669"/>
    <property type="project" value="UniProtKB-KW"/>
</dbReference>
<evidence type="ECO:0000256" key="2">
    <source>
        <dbReference type="ARBA" id="ARBA00022679"/>
    </source>
</evidence>
<dbReference type="SUPFAM" id="SSF82199">
    <property type="entry name" value="SET domain"/>
    <property type="match status" value="1"/>
</dbReference>
<evidence type="ECO:0000256" key="5">
    <source>
        <dbReference type="ARBA" id="ARBA00023163"/>
    </source>
</evidence>
<keyword evidence="3" id="KW-0949">S-adenosyl-L-methionine</keyword>
<feature type="region of interest" description="Disordered" evidence="7">
    <location>
        <begin position="477"/>
        <end position="516"/>
    </location>
</feature>
<dbReference type="EMBL" id="CAKKNE010000002">
    <property type="protein sequence ID" value="CAH0368904.1"/>
    <property type="molecule type" value="Genomic_DNA"/>
</dbReference>